<reference evidence="9 10" key="1">
    <citation type="submission" date="2018-11" db="EMBL/GenBank/DDBJ databases">
        <title>Genomic Encyclopedia of Type Strains, Phase IV (KMG-IV): sequencing the most valuable type-strain genomes for metagenomic binning, comparative biology and taxonomic classification.</title>
        <authorList>
            <person name="Goeker M."/>
        </authorList>
    </citation>
    <scope>NUCLEOTIDE SEQUENCE [LARGE SCALE GENOMIC DNA]</scope>
    <source>
        <strain evidence="9 10">DSM 25623</strain>
    </source>
</reference>
<feature type="region of interest" description="Disordered" evidence="7">
    <location>
        <begin position="24"/>
        <end position="89"/>
    </location>
</feature>
<dbReference type="RefSeq" id="WP_123769983.1">
    <property type="nucleotide sequence ID" value="NZ_RKQN01000002.1"/>
</dbReference>
<evidence type="ECO:0000256" key="6">
    <source>
        <dbReference type="ARBA" id="ARBA00023288"/>
    </source>
</evidence>
<dbReference type="AlphaFoldDB" id="A0A3N4VE84"/>
<feature type="signal peptide" evidence="8">
    <location>
        <begin position="1"/>
        <end position="17"/>
    </location>
</feature>
<evidence type="ECO:0000256" key="4">
    <source>
        <dbReference type="ARBA" id="ARBA00023139"/>
    </source>
</evidence>
<evidence type="ECO:0000256" key="8">
    <source>
        <dbReference type="SAM" id="SignalP"/>
    </source>
</evidence>
<evidence type="ECO:0000313" key="9">
    <source>
        <dbReference type="EMBL" id="RPE79805.1"/>
    </source>
</evidence>
<keyword evidence="4" id="KW-0564">Palmitate</keyword>
<evidence type="ECO:0000256" key="5">
    <source>
        <dbReference type="ARBA" id="ARBA00023237"/>
    </source>
</evidence>
<proteinExistence type="predicted"/>
<keyword evidence="2 8" id="KW-0732">Signal</keyword>
<sequence length="89" mass="8774">MNARHLLCLIALPLALAACGNKGPLFLPPKELPVDPAVLPPPGEPATDGAPADAGSAPETAPPAQEATDAPPAEDEGDAEPVPPAGARS</sequence>
<keyword evidence="5" id="KW-0998">Cell outer membrane</keyword>
<comment type="caution">
    <text evidence="9">The sequence shown here is derived from an EMBL/GenBank/DDBJ whole genome shotgun (WGS) entry which is preliminary data.</text>
</comment>
<evidence type="ECO:0000256" key="1">
    <source>
        <dbReference type="ARBA" id="ARBA00004459"/>
    </source>
</evidence>
<keyword evidence="3" id="KW-0472">Membrane</keyword>
<dbReference type="OrthoDB" id="6054463at2"/>
<name>A0A3N4VE84_9GAMM</name>
<dbReference type="InterPro" id="IPR032831">
    <property type="entry name" value="LptM_cons"/>
</dbReference>
<protein>
    <recommendedName>
        <fullName evidence="11">Lipoprotein</fullName>
    </recommendedName>
</protein>
<evidence type="ECO:0000256" key="7">
    <source>
        <dbReference type="SAM" id="MobiDB-lite"/>
    </source>
</evidence>
<organism evidence="9 10">
    <name type="scientific">Vulcaniibacterium tengchongense</name>
    <dbReference type="NCBI Taxonomy" id="1273429"/>
    <lineage>
        <taxon>Bacteria</taxon>
        <taxon>Pseudomonadati</taxon>
        <taxon>Pseudomonadota</taxon>
        <taxon>Gammaproteobacteria</taxon>
        <taxon>Lysobacterales</taxon>
        <taxon>Lysobacteraceae</taxon>
        <taxon>Vulcaniibacterium</taxon>
    </lineage>
</organism>
<dbReference type="PROSITE" id="PS51257">
    <property type="entry name" value="PROKAR_LIPOPROTEIN"/>
    <property type="match status" value="1"/>
</dbReference>
<evidence type="ECO:0000256" key="3">
    <source>
        <dbReference type="ARBA" id="ARBA00023136"/>
    </source>
</evidence>
<evidence type="ECO:0008006" key="11">
    <source>
        <dbReference type="Google" id="ProtNLM"/>
    </source>
</evidence>
<feature type="chain" id="PRO_5018178518" description="Lipoprotein" evidence="8">
    <location>
        <begin position="18"/>
        <end position="89"/>
    </location>
</feature>
<keyword evidence="10" id="KW-1185">Reference proteome</keyword>
<dbReference type="NCBIfam" id="NF047847">
    <property type="entry name" value="SS_mature_LptM"/>
    <property type="match status" value="1"/>
</dbReference>
<evidence type="ECO:0000313" key="10">
    <source>
        <dbReference type="Proteomes" id="UP000269708"/>
    </source>
</evidence>
<accession>A0A3N4VE84</accession>
<evidence type="ECO:0000256" key="2">
    <source>
        <dbReference type="ARBA" id="ARBA00022729"/>
    </source>
</evidence>
<dbReference type="Proteomes" id="UP000269708">
    <property type="component" value="Unassembled WGS sequence"/>
</dbReference>
<gene>
    <name evidence="9" type="ORF">EDC50_1631</name>
</gene>
<feature type="compositionally biased region" description="Low complexity" evidence="7">
    <location>
        <begin position="57"/>
        <end position="71"/>
    </location>
</feature>
<dbReference type="EMBL" id="RKQN01000002">
    <property type="protein sequence ID" value="RPE79805.1"/>
    <property type="molecule type" value="Genomic_DNA"/>
</dbReference>
<comment type="subcellular location">
    <subcellularLocation>
        <location evidence="1">Cell outer membrane</location>
        <topology evidence="1">Lipid-anchor</topology>
    </subcellularLocation>
</comment>
<keyword evidence="6" id="KW-0449">Lipoprotein</keyword>